<dbReference type="Pfam" id="PF02450">
    <property type="entry name" value="LCAT"/>
    <property type="match status" value="1"/>
</dbReference>
<dbReference type="Proteomes" id="UP000755667">
    <property type="component" value="Unassembled WGS sequence"/>
</dbReference>
<dbReference type="PANTHER" id="PTHR36234">
    <property type="entry name" value="LYSYL ENDOPEPTIDASE"/>
    <property type="match status" value="1"/>
</dbReference>
<dbReference type="InterPro" id="IPR043504">
    <property type="entry name" value="Peptidase_S1_PA_chymotrypsin"/>
</dbReference>
<name>A0A9Q2RYE2_9RHOB</name>
<dbReference type="Proteomes" id="UP000809440">
    <property type="component" value="Unassembled WGS sequence"/>
</dbReference>
<reference evidence="1 4" key="1">
    <citation type="submission" date="2021-01" db="EMBL/GenBank/DDBJ databases">
        <title>Diatom-associated Roseobacters Show Island Model of Population Structure.</title>
        <authorList>
            <person name="Qu L."/>
            <person name="Feng X."/>
            <person name="Chen Y."/>
            <person name="Li L."/>
            <person name="Wang X."/>
            <person name="Hu Z."/>
            <person name="Wang H."/>
            <person name="Luo H."/>
        </authorList>
    </citation>
    <scope>NUCLEOTIDE SEQUENCE</scope>
    <source>
        <strain evidence="2 4">CC28-63</strain>
        <strain evidence="1">CC28-69</strain>
    </source>
</reference>
<sequence length="846" mass="91192">MLPFDDFQVETFLRTGEHEAALRAEFGDALYEDLANLAQSAAREAPLLEARRRKVFILPGIMGSRLSAIRNGQADLVWVHPSDLATGGIAKIKWGASVAATGTILAPYLRMKLRLTLAGFDAEFMPFDWRQSPAVAGKMLIDRIRNRGLTNVSLVCHSMGGLVARQMAAEDHDRSLISRVVTIGTPNHGSYAPVQVFDLSHDMLGPLGFADLTHDRKKIVDKFLRGFPGLVEMMPDPDKRPDQTFFTRSFWPSGAVPPTANSLRAARLGRGDLPAPDARFQQIIGTGEDTVIGADKTANGFVYHRSFDGDGTVPRDLAEMGDVSRYYCEGAHGWLCNRSDVIAATIDLIGTGATHALDDTPRIRAVETGMPDVISADLRLETLSALPPLKETDFAGAFLSGQADIEQPVGAVISDAPATDQSAYPRAIVDAASLRWKASDAERKTVLQSQHEARPLSAETPERIDAYTRRLLTMVDAASANGQGRKLSRELETALEGLEKAKPGVQPPTGATAAILERVIGEAEEFLSVMFIKRALVAARSVGRIVSTSTGQGFGTGFMIAPGVLMTNHHVLQNNFAASRASVQLRYELEIDSRQTTGHCFALEPQRLFHANERLDMAIVAVAPISEDGVDLSDFGHLPLIGVEGKIRKGQPVNIVQHPLAGRKQVVFRESLLTALPPDNDHVAHYTGDTQPGSSGAPVFSDLWEVIALHHSGVPDQTQSGHYVTVDGGIWNPSADPEMKTVKWIANEGIRVSRLVAHLKTVADRMSRDGTPGADLVEEVLAIGRDAAHTGGFKMPPGNLQERTPTRSIASTPVAPNVGQTASITIPLRLDISVGASDSPPFSNSS</sequence>
<dbReference type="EMBL" id="JAFBXE010000001">
    <property type="protein sequence ID" value="MBM2411000.1"/>
    <property type="molecule type" value="Genomic_DNA"/>
</dbReference>
<dbReference type="GO" id="GO:0006629">
    <property type="term" value="P:lipid metabolic process"/>
    <property type="evidence" value="ECO:0007669"/>
    <property type="project" value="InterPro"/>
</dbReference>
<dbReference type="SUPFAM" id="SSF53474">
    <property type="entry name" value="alpha/beta-Hydrolases"/>
    <property type="match status" value="1"/>
</dbReference>
<dbReference type="AlphaFoldDB" id="A0A9Q2RYE2"/>
<evidence type="ECO:0000313" key="3">
    <source>
        <dbReference type="Proteomes" id="UP000755667"/>
    </source>
</evidence>
<comment type="caution">
    <text evidence="1">The sequence shown here is derived from an EMBL/GenBank/DDBJ whole genome shotgun (WGS) entry which is preliminary data.</text>
</comment>
<evidence type="ECO:0000313" key="4">
    <source>
        <dbReference type="Proteomes" id="UP000809440"/>
    </source>
</evidence>
<gene>
    <name evidence="1" type="ORF">JQX41_01685</name>
    <name evidence="2" type="ORF">JQX48_01685</name>
</gene>
<dbReference type="Gene3D" id="2.40.10.10">
    <property type="entry name" value="Trypsin-like serine proteases"/>
    <property type="match status" value="2"/>
</dbReference>
<dbReference type="InterPro" id="IPR029058">
    <property type="entry name" value="AB_hydrolase_fold"/>
</dbReference>
<dbReference type="Pfam" id="PF13365">
    <property type="entry name" value="Trypsin_2"/>
    <property type="match status" value="1"/>
</dbReference>
<evidence type="ECO:0000313" key="2">
    <source>
        <dbReference type="EMBL" id="MBM2415667.1"/>
    </source>
</evidence>
<organism evidence="1 3">
    <name type="scientific">Marivita cryptomonadis</name>
    <dbReference type="NCBI Taxonomy" id="505252"/>
    <lineage>
        <taxon>Bacteria</taxon>
        <taxon>Pseudomonadati</taxon>
        <taxon>Pseudomonadota</taxon>
        <taxon>Alphaproteobacteria</taxon>
        <taxon>Rhodobacterales</taxon>
        <taxon>Roseobacteraceae</taxon>
        <taxon>Marivita</taxon>
    </lineage>
</organism>
<dbReference type="InterPro" id="IPR003386">
    <property type="entry name" value="LACT/PDAT_acylTrfase"/>
</dbReference>
<dbReference type="Gene3D" id="3.40.50.1820">
    <property type="entry name" value="alpha/beta hydrolase"/>
    <property type="match status" value="1"/>
</dbReference>
<dbReference type="RefSeq" id="WP_171046119.1">
    <property type="nucleotide sequence ID" value="NZ_JAFBWU010000001.1"/>
</dbReference>
<evidence type="ECO:0000313" key="1">
    <source>
        <dbReference type="EMBL" id="MBM2411000.1"/>
    </source>
</evidence>
<dbReference type="InterPro" id="IPR009003">
    <property type="entry name" value="Peptidase_S1_PA"/>
</dbReference>
<dbReference type="GO" id="GO:0008374">
    <property type="term" value="F:O-acyltransferase activity"/>
    <property type="evidence" value="ECO:0007669"/>
    <property type="project" value="InterPro"/>
</dbReference>
<protein>
    <submittedName>
        <fullName evidence="1">Trypsin-like peptidase domain-containing protein</fullName>
    </submittedName>
</protein>
<dbReference type="PANTHER" id="PTHR36234:SF5">
    <property type="entry name" value="LYSYL ENDOPEPTIDASE"/>
    <property type="match status" value="1"/>
</dbReference>
<accession>A0A9Q2RYE2</accession>
<dbReference type="GeneID" id="62639928"/>
<keyword evidence="4" id="KW-1185">Reference proteome</keyword>
<dbReference type="EMBL" id="JAFBXF010000001">
    <property type="protein sequence ID" value="MBM2415667.1"/>
    <property type="molecule type" value="Genomic_DNA"/>
</dbReference>
<proteinExistence type="predicted"/>
<dbReference type="SUPFAM" id="SSF50494">
    <property type="entry name" value="Trypsin-like serine proteases"/>
    <property type="match status" value="1"/>
</dbReference>